<protein>
    <submittedName>
        <fullName evidence="9">Carbohydrate ABC transporter permease</fullName>
    </submittedName>
</protein>
<feature type="transmembrane region" description="Helical" evidence="7">
    <location>
        <begin position="60"/>
        <end position="80"/>
    </location>
</feature>
<accession>A0A4Q9DXW3</accession>
<keyword evidence="4 7" id="KW-0812">Transmembrane</keyword>
<dbReference type="InterPro" id="IPR000515">
    <property type="entry name" value="MetI-like"/>
</dbReference>
<evidence type="ECO:0000313" key="10">
    <source>
        <dbReference type="Proteomes" id="UP000293142"/>
    </source>
</evidence>
<evidence type="ECO:0000256" key="3">
    <source>
        <dbReference type="ARBA" id="ARBA00022475"/>
    </source>
</evidence>
<dbReference type="SUPFAM" id="SSF161098">
    <property type="entry name" value="MetI-like"/>
    <property type="match status" value="1"/>
</dbReference>
<dbReference type="InterPro" id="IPR035906">
    <property type="entry name" value="MetI-like_sf"/>
</dbReference>
<keyword evidence="6 7" id="KW-0472">Membrane</keyword>
<dbReference type="GO" id="GO:0005886">
    <property type="term" value="C:plasma membrane"/>
    <property type="evidence" value="ECO:0007669"/>
    <property type="project" value="UniProtKB-SubCell"/>
</dbReference>
<feature type="domain" description="ABC transmembrane type-1" evidence="8">
    <location>
        <begin position="56"/>
        <end position="257"/>
    </location>
</feature>
<evidence type="ECO:0000313" key="9">
    <source>
        <dbReference type="EMBL" id="TBL81994.1"/>
    </source>
</evidence>
<evidence type="ECO:0000256" key="2">
    <source>
        <dbReference type="ARBA" id="ARBA00022448"/>
    </source>
</evidence>
<evidence type="ECO:0000256" key="4">
    <source>
        <dbReference type="ARBA" id="ARBA00022692"/>
    </source>
</evidence>
<dbReference type="OrthoDB" id="9810086at2"/>
<evidence type="ECO:0000256" key="1">
    <source>
        <dbReference type="ARBA" id="ARBA00004651"/>
    </source>
</evidence>
<keyword evidence="2 7" id="KW-0813">Transport</keyword>
<proteinExistence type="inferred from homology"/>
<evidence type="ECO:0000259" key="8">
    <source>
        <dbReference type="PROSITE" id="PS50928"/>
    </source>
</evidence>
<dbReference type="Proteomes" id="UP000293142">
    <property type="component" value="Unassembled WGS sequence"/>
</dbReference>
<name>A0A4Q9DXW3_9BACL</name>
<feature type="transmembrane region" description="Helical" evidence="7">
    <location>
        <begin position="123"/>
        <end position="143"/>
    </location>
</feature>
<evidence type="ECO:0000256" key="7">
    <source>
        <dbReference type="RuleBase" id="RU363032"/>
    </source>
</evidence>
<keyword evidence="10" id="KW-1185">Reference proteome</keyword>
<dbReference type="Gene3D" id="1.10.3720.10">
    <property type="entry name" value="MetI-like"/>
    <property type="match status" value="1"/>
</dbReference>
<keyword evidence="3" id="KW-1003">Cell membrane</keyword>
<evidence type="ECO:0000256" key="5">
    <source>
        <dbReference type="ARBA" id="ARBA00022989"/>
    </source>
</evidence>
<reference evidence="9 10" key="1">
    <citation type="submission" date="2019-02" db="EMBL/GenBank/DDBJ databases">
        <title>Paenibacillus sp. nov., isolated from surface-sterilized tissue of Thalictrum simplex L.</title>
        <authorList>
            <person name="Tuo L."/>
        </authorList>
    </citation>
    <scope>NUCLEOTIDE SEQUENCE [LARGE SCALE GENOMIC DNA]</scope>
    <source>
        <strain evidence="9 10">N2SHLJ1</strain>
    </source>
</reference>
<feature type="transmembrane region" description="Helical" evidence="7">
    <location>
        <begin position="164"/>
        <end position="186"/>
    </location>
</feature>
<gene>
    <name evidence="9" type="ORF">EYB31_00070</name>
</gene>
<dbReference type="PANTHER" id="PTHR43744">
    <property type="entry name" value="ABC TRANSPORTER PERMEASE PROTEIN MG189-RELATED-RELATED"/>
    <property type="match status" value="1"/>
</dbReference>
<feature type="transmembrane region" description="Helical" evidence="7">
    <location>
        <begin position="92"/>
        <end position="111"/>
    </location>
</feature>
<keyword evidence="5 7" id="KW-1133">Transmembrane helix</keyword>
<evidence type="ECO:0000256" key="6">
    <source>
        <dbReference type="ARBA" id="ARBA00023136"/>
    </source>
</evidence>
<dbReference type="PANTHER" id="PTHR43744:SF9">
    <property type="entry name" value="POLYGALACTURONAN_RHAMNOGALACTURONAN TRANSPORT SYSTEM PERMEASE PROTEIN YTCP"/>
    <property type="match status" value="1"/>
</dbReference>
<comment type="subcellular location">
    <subcellularLocation>
        <location evidence="1 7">Cell membrane</location>
        <topology evidence="1 7">Multi-pass membrane protein</topology>
    </subcellularLocation>
</comment>
<dbReference type="Pfam" id="PF00528">
    <property type="entry name" value="BPD_transp_1"/>
    <property type="match status" value="1"/>
</dbReference>
<dbReference type="GO" id="GO:0055085">
    <property type="term" value="P:transmembrane transport"/>
    <property type="evidence" value="ECO:0007669"/>
    <property type="project" value="InterPro"/>
</dbReference>
<comment type="caution">
    <text evidence="9">The sequence shown here is derived from an EMBL/GenBank/DDBJ whole genome shotgun (WGS) entry which is preliminary data.</text>
</comment>
<dbReference type="AlphaFoldDB" id="A0A4Q9DXW3"/>
<dbReference type="EMBL" id="SIRE01000001">
    <property type="protein sequence ID" value="TBL81994.1"/>
    <property type="molecule type" value="Genomic_DNA"/>
</dbReference>
<feature type="transmembrane region" description="Helical" evidence="7">
    <location>
        <begin position="238"/>
        <end position="257"/>
    </location>
</feature>
<sequence length="272" mass="30269">MVLVVAVTLYPFYYMLIVSVSDQAHVLKGEISVWPKGINLEMYDYVVKDGRIFNGYKNTLIYVTLGTCISLVITSMGAYALSKKTMVFAKTFMFLIIVTMFIQGGMIPTFLVVKQLGLVNTMWAMVLPGAIATWNLIIMRTFFSNIPKELEESGKLDGLSDVGIFVKIVVPLSKAVFATIGLFYAVQIWNNYMGPLIYLRNADLFPLQVMLREIVLAGQLTGSEGAVTDNYIMAEDSLKYATVMMSTLPILIIYPFLQKHFVKGAMIGSVKG</sequence>
<dbReference type="CDD" id="cd06261">
    <property type="entry name" value="TM_PBP2"/>
    <property type="match status" value="1"/>
</dbReference>
<comment type="similarity">
    <text evidence="7">Belongs to the binding-protein-dependent transport system permease family.</text>
</comment>
<organism evidence="9 10">
    <name type="scientific">Paenibacillus thalictri</name>
    <dbReference type="NCBI Taxonomy" id="2527873"/>
    <lineage>
        <taxon>Bacteria</taxon>
        <taxon>Bacillati</taxon>
        <taxon>Bacillota</taxon>
        <taxon>Bacilli</taxon>
        <taxon>Bacillales</taxon>
        <taxon>Paenibacillaceae</taxon>
        <taxon>Paenibacillus</taxon>
    </lineage>
</organism>
<dbReference type="PROSITE" id="PS50928">
    <property type="entry name" value="ABC_TM1"/>
    <property type="match status" value="1"/>
</dbReference>